<sequence length="88" mass="9979">MGQCAETERKCPLLPVVLLLTHPSSFAFGKPLSKWLFHCFYSPQPSKRRLVPVPIEIDQTCPRNRQSPCSLCLVLRFSAKGKNKGRTH</sequence>
<accession>A0A059CBP1</accession>
<name>A0A059CBP1_EUCGR</name>
<dbReference type="AlphaFoldDB" id="A0A059CBP1"/>
<protein>
    <submittedName>
        <fullName evidence="1">Uncharacterized protein</fullName>
    </submittedName>
</protein>
<proteinExistence type="predicted"/>
<dbReference type="EMBL" id="KK198756">
    <property type="protein sequence ID" value="KCW75787.1"/>
    <property type="molecule type" value="Genomic_DNA"/>
</dbReference>
<organism evidence="1">
    <name type="scientific">Eucalyptus grandis</name>
    <name type="common">Flooded gum</name>
    <dbReference type="NCBI Taxonomy" id="71139"/>
    <lineage>
        <taxon>Eukaryota</taxon>
        <taxon>Viridiplantae</taxon>
        <taxon>Streptophyta</taxon>
        <taxon>Embryophyta</taxon>
        <taxon>Tracheophyta</taxon>
        <taxon>Spermatophyta</taxon>
        <taxon>Magnoliopsida</taxon>
        <taxon>eudicotyledons</taxon>
        <taxon>Gunneridae</taxon>
        <taxon>Pentapetalae</taxon>
        <taxon>rosids</taxon>
        <taxon>malvids</taxon>
        <taxon>Myrtales</taxon>
        <taxon>Myrtaceae</taxon>
        <taxon>Myrtoideae</taxon>
        <taxon>Eucalypteae</taxon>
        <taxon>Eucalyptus</taxon>
    </lineage>
</organism>
<dbReference type="InParanoid" id="A0A059CBP1"/>
<reference evidence="1" key="1">
    <citation type="submission" date="2013-07" db="EMBL/GenBank/DDBJ databases">
        <title>The genome of Eucalyptus grandis.</title>
        <authorList>
            <person name="Schmutz J."/>
            <person name="Hayes R."/>
            <person name="Myburg A."/>
            <person name="Tuskan G."/>
            <person name="Grattapaglia D."/>
            <person name="Rokhsar D.S."/>
        </authorList>
    </citation>
    <scope>NUCLEOTIDE SEQUENCE</scope>
    <source>
        <tissue evidence="1">Leaf extractions</tissue>
    </source>
</reference>
<gene>
    <name evidence="1" type="ORF">EUGRSUZ_D00183</name>
</gene>
<evidence type="ECO:0000313" key="1">
    <source>
        <dbReference type="EMBL" id="KCW75787.1"/>
    </source>
</evidence>
<dbReference type="Gramene" id="KCW75787">
    <property type="protein sequence ID" value="KCW75787"/>
    <property type="gene ID" value="EUGRSUZ_D00183"/>
</dbReference>